<dbReference type="InterPro" id="IPR022385">
    <property type="entry name" value="Rhs_assc_core"/>
</dbReference>
<dbReference type="RefSeq" id="WP_062177425.1">
    <property type="nucleotide sequence ID" value="NZ_BBXL01000003.1"/>
</dbReference>
<accession>A0A1M4YCB5</accession>
<dbReference type="STRING" id="1346286.SAMN05444362_103133"/>
<evidence type="ECO:0000313" key="2">
    <source>
        <dbReference type="Proteomes" id="UP000184480"/>
    </source>
</evidence>
<dbReference type="OrthoDB" id="997343at2"/>
<sequence length="568" mass="63587">MTTKYTYNVRSWTNTITNTHFSQTLTYNLNGNIGTQQWTQNGKTRKYAFTYDNISRLKAANYTGDGNFSTGYSYDAHGNVIKLTRYGITASGVSDQIIDNLTFNYDGTGNQLKYIADAGPNVGLSTIADFKEFSEVTTSEFTYNKNGAIHIDLNKGQTVNYNSLNLPQEMLINNTSARGKTYYTYTATGAKLRVKHLSDPTLMVTPVKGTAEDASYRVQTSTDYAGNKIYENETLSKILTDNGYIEDSNYYFYIKDHLGNNRIVANAAGTVVQRNSFYPFGMTYGEESDLEQGKQPYKYNGKELDKMHGLNWYDYEARYMDPATIRFTSVDPMAEKYYSWSPYAYVGNNPMRFIDPTGMIWDDPNVAYKLKNKIDKKIESLKKDIADNQASLNKGGHSAKKIAKLEDKISDAKSRISNLNVSKGDIDKLGADQNNIYALSSISGGEHKVRQGSDGKIYIETSSDALSIHEIAHVRQSLDAGGLKFSPNGELKNSGIGIKGISNMEIEAYQKQYSLDESFPGRLNGRAIQGIDVHSVGNITDDKGRRVYEIIYQYSEAIKKAIKVNQKK</sequence>
<organism evidence="1 2">
    <name type="scientific">Dysgonomonas macrotermitis</name>
    <dbReference type="NCBI Taxonomy" id="1346286"/>
    <lineage>
        <taxon>Bacteria</taxon>
        <taxon>Pseudomonadati</taxon>
        <taxon>Bacteroidota</taxon>
        <taxon>Bacteroidia</taxon>
        <taxon>Bacteroidales</taxon>
        <taxon>Dysgonomonadaceae</taxon>
        <taxon>Dysgonomonas</taxon>
    </lineage>
</organism>
<dbReference type="AlphaFoldDB" id="A0A1M4YCB5"/>
<dbReference type="InterPro" id="IPR050708">
    <property type="entry name" value="T6SS_VgrG/RHS"/>
</dbReference>
<name>A0A1M4YCB5_9BACT</name>
<evidence type="ECO:0000313" key="1">
    <source>
        <dbReference type="EMBL" id="SHF03444.1"/>
    </source>
</evidence>
<dbReference type="EMBL" id="FQUC01000003">
    <property type="protein sequence ID" value="SHF03444.1"/>
    <property type="molecule type" value="Genomic_DNA"/>
</dbReference>
<dbReference type="Proteomes" id="UP000184480">
    <property type="component" value="Unassembled WGS sequence"/>
</dbReference>
<dbReference type="PANTHER" id="PTHR32305:SF15">
    <property type="entry name" value="PROTEIN RHSA-RELATED"/>
    <property type="match status" value="1"/>
</dbReference>
<keyword evidence="2" id="KW-1185">Reference proteome</keyword>
<protein>
    <submittedName>
        <fullName evidence="1">RHS repeat-associated core domain-containing protein</fullName>
    </submittedName>
</protein>
<dbReference type="Gene3D" id="2.180.10.10">
    <property type="entry name" value="RHS repeat-associated core"/>
    <property type="match status" value="1"/>
</dbReference>
<dbReference type="NCBIfam" id="TIGR03696">
    <property type="entry name" value="Rhs_assc_core"/>
    <property type="match status" value="1"/>
</dbReference>
<proteinExistence type="predicted"/>
<dbReference type="PANTHER" id="PTHR32305">
    <property type="match status" value="1"/>
</dbReference>
<reference evidence="2" key="1">
    <citation type="submission" date="2016-11" db="EMBL/GenBank/DDBJ databases">
        <authorList>
            <person name="Varghese N."/>
            <person name="Submissions S."/>
        </authorList>
    </citation>
    <scope>NUCLEOTIDE SEQUENCE [LARGE SCALE GENOMIC DNA]</scope>
    <source>
        <strain evidence="2">DSM 27370</strain>
    </source>
</reference>
<gene>
    <name evidence="1" type="ORF">SAMN05444362_103133</name>
</gene>